<keyword evidence="1" id="KW-0472">Membrane</keyword>
<dbReference type="Proteomes" id="UP000257109">
    <property type="component" value="Unassembled WGS sequence"/>
</dbReference>
<feature type="transmembrane region" description="Helical" evidence="1">
    <location>
        <begin position="98"/>
        <end position="120"/>
    </location>
</feature>
<evidence type="ECO:0000259" key="2">
    <source>
        <dbReference type="Pfam" id="PF07727"/>
    </source>
</evidence>
<evidence type="ECO:0000256" key="1">
    <source>
        <dbReference type="SAM" id="Phobius"/>
    </source>
</evidence>
<evidence type="ECO:0000313" key="4">
    <source>
        <dbReference type="Proteomes" id="UP000257109"/>
    </source>
</evidence>
<dbReference type="Pfam" id="PF07727">
    <property type="entry name" value="RVT_2"/>
    <property type="match status" value="1"/>
</dbReference>
<keyword evidence="1" id="KW-0812">Transmembrane</keyword>
<organism evidence="3 4">
    <name type="scientific">Mucuna pruriens</name>
    <name type="common">Velvet bean</name>
    <name type="synonym">Dolichos pruriens</name>
    <dbReference type="NCBI Taxonomy" id="157652"/>
    <lineage>
        <taxon>Eukaryota</taxon>
        <taxon>Viridiplantae</taxon>
        <taxon>Streptophyta</taxon>
        <taxon>Embryophyta</taxon>
        <taxon>Tracheophyta</taxon>
        <taxon>Spermatophyta</taxon>
        <taxon>Magnoliopsida</taxon>
        <taxon>eudicotyledons</taxon>
        <taxon>Gunneridae</taxon>
        <taxon>Pentapetalae</taxon>
        <taxon>rosids</taxon>
        <taxon>fabids</taxon>
        <taxon>Fabales</taxon>
        <taxon>Fabaceae</taxon>
        <taxon>Papilionoideae</taxon>
        <taxon>50 kb inversion clade</taxon>
        <taxon>NPAAA clade</taxon>
        <taxon>indigoferoid/millettioid clade</taxon>
        <taxon>Phaseoleae</taxon>
        <taxon>Mucuna</taxon>
    </lineage>
</organism>
<dbReference type="EMBL" id="QJKJ01010306">
    <property type="protein sequence ID" value="RDX74062.1"/>
    <property type="molecule type" value="Genomic_DNA"/>
</dbReference>
<dbReference type="InterPro" id="IPR013103">
    <property type="entry name" value="RVT_2"/>
</dbReference>
<keyword evidence="1" id="KW-1133">Transmembrane helix</keyword>
<feature type="non-terminal residue" evidence="3">
    <location>
        <position position="1"/>
    </location>
</feature>
<gene>
    <name evidence="3" type="ORF">CR513_46227</name>
</gene>
<name>A0A371F6X9_MUCPR</name>
<keyword evidence="4" id="KW-1185">Reference proteome</keyword>
<accession>A0A371F6X9</accession>
<comment type="caution">
    <text evidence="3">The sequence shown here is derived from an EMBL/GenBank/DDBJ whole genome shotgun (WGS) entry which is preliminary data.</text>
</comment>
<reference evidence="3" key="1">
    <citation type="submission" date="2018-05" db="EMBL/GenBank/DDBJ databases">
        <title>Draft genome of Mucuna pruriens seed.</title>
        <authorList>
            <person name="Nnadi N.E."/>
            <person name="Vos R."/>
            <person name="Hasami M.H."/>
            <person name="Devisetty U.K."/>
            <person name="Aguiy J.C."/>
        </authorList>
    </citation>
    <scope>NUCLEOTIDE SEQUENCE [LARGE SCALE GENOMIC DNA]</scope>
    <source>
        <strain evidence="3">JCA_2017</strain>
    </source>
</reference>
<evidence type="ECO:0000313" key="3">
    <source>
        <dbReference type="EMBL" id="RDX74062.1"/>
    </source>
</evidence>
<feature type="domain" description="Reverse transcriptase Ty1/copia-type" evidence="2">
    <location>
        <begin position="6"/>
        <end position="92"/>
    </location>
</feature>
<proteinExistence type="predicted"/>
<sequence length="203" mass="23305">NNHKASSLKTMKAKRSKSEAALYIKFQGQYDILIVSLYVDDLIFMRNNIKMMSDFKNDMMKTFEVIDLDLMNYFFGIEKDDGAPKIDASHYRNLVRSLLYLIVTQLNANLFIVELLNTLLRYLQSMKEFRQAELTRVNTRPDRLRLSQVRHVPTVYVLQPSGPIKSSPIELTESATQLRGHLSTSLASMSLLENLPRPSGRSS</sequence>
<dbReference type="AlphaFoldDB" id="A0A371F6X9"/>
<protein>
    <recommendedName>
        <fullName evidence="2">Reverse transcriptase Ty1/copia-type domain-containing protein</fullName>
    </recommendedName>
</protein>